<dbReference type="SUPFAM" id="SSF102114">
    <property type="entry name" value="Radical SAM enzymes"/>
    <property type="match status" value="1"/>
</dbReference>
<evidence type="ECO:0000256" key="3">
    <source>
        <dbReference type="ARBA" id="ARBA00022723"/>
    </source>
</evidence>
<evidence type="ECO:0000256" key="1">
    <source>
        <dbReference type="ARBA" id="ARBA00001966"/>
    </source>
</evidence>
<dbReference type="InterPro" id="IPR051198">
    <property type="entry name" value="BchE-like"/>
</dbReference>
<evidence type="ECO:0000256" key="2">
    <source>
        <dbReference type="ARBA" id="ARBA00022691"/>
    </source>
</evidence>
<keyword evidence="5" id="KW-0411">Iron-sulfur</keyword>
<proteinExistence type="predicted"/>
<dbReference type="SFLD" id="SFLDG01123">
    <property type="entry name" value="methyltransferase_(Class_B)"/>
    <property type="match status" value="1"/>
</dbReference>
<dbReference type="EMBL" id="JAHDYS010000020">
    <property type="protein sequence ID" value="MBT1073326.1"/>
    <property type="molecule type" value="Genomic_DNA"/>
</dbReference>
<keyword evidence="2" id="KW-0949">S-adenosyl-L-methionine</keyword>
<protein>
    <submittedName>
        <fullName evidence="8">B12-binding domain-containing radical SAM protein</fullName>
    </submittedName>
</protein>
<dbReference type="InterPro" id="IPR036396">
    <property type="entry name" value="Cyt_P450_sf"/>
</dbReference>
<gene>
    <name evidence="8" type="ORF">KJB30_16160</name>
</gene>
<accession>A0ABS5UCE2</accession>
<dbReference type="InterPro" id="IPR006158">
    <property type="entry name" value="Cobalamin-bd"/>
</dbReference>
<name>A0ABS5UCE2_9BACT</name>
<feature type="domain" description="B12-binding" evidence="6">
    <location>
        <begin position="1"/>
        <end position="138"/>
    </location>
</feature>
<dbReference type="InterPro" id="IPR034466">
    <property type="entry name" value="Methyltransferase_Class_B"/>
</dbReference>
<dbReference type="CDD" id="cd02068">
    <property type="entry name" value="radical_SAM_B12_BD"/>
    <property type="match status" value="1"/>
</dbReference>
<dbReference type="Gene3D" id="3.80.30.20">
    <property type="entry name" value="tm_1862 like domain"/>
    <property type="match status" value="1"/>
</dbReference>
<dbReference type="RefSeq" id="WP_214301267.1">
    <property type="nucleotide sequence ID" value="NZ_JAHDYS010000020.1"/>
</dbReference>
<dbReference type="CDD" id="cd01335">
    <property type="entry name" value="Radical_SAM"/>
    <property type="match status" value="1"/>
</dbReference>
<evidence type="ECO:0000259" key="7">
    <source>
        <dbReference type="PROSITE" id="PS51918"/>
    </source>
</evidence>
<dbReference type="PANTHER" id="PTHR43409:SF16">
    <property type="entry name" value="SLR0320 PROTEIN"/>
    <property type="match status" value="1"/>
</dbReference>
<comment type="caution">
    <text evidence="8">The sequence shown here is derived from an EMBL/GenBank/DDBJ whole genome shotgun (WGS) entry which is preliminary data.</text>
</comment>
<reference evidence="8 9" key="1">
    <citation type="submission" date="2021-05" db="EMBL/GenBank/DDBJ databases">
        <title>The draft genome of Geobacter chapellei DSM 13688.</title>
        <authorList>
            <person name="Xu Z."/>
            <person name="Masuda Y."/>
            <person name="Itoh H."/>
            <person name="Senoo K."/>
        </authorList>
    </citation>
    <scope>NUCLEOTIDE SEQUENCE [LARGE SCALE GENOMIC DNA]</scope>
    <source>
        <strain evidence="8 9">DSM 13688</strain>
    </source>
</reference>
<keyword evidence="9" id="KW-1185">Reference proteome</keyword>
<dbReference type="PROSITE" id="PS51918">
    <property type="entry name" value="RADICAL_SAM"/>
    <property type="match status" value="1"/>
</dbReference>
<dbReference type="Pfam" id="PF02310">
    <property type="entry name" value="B12-binding"/>
    <property type="match status" value="1"/>
</dbReference>
<evidence type="ECO:0000313" key="8">
    <source>
        <dbReference type="EMBL" id="MBT1073326.1"/>
    </source>
</evidence>
<dbReference type="InterPro" id="IPR023404">
    <property type="entry name" value="rSAM_horseshoe"/>
</dbReference>
<feature type="domain" description="Radical SAM core" evidence="7">
    <location>
        <begin position="176"/>
        <end position="404"/>
    </location>
</feature>
<dbReference type="InterPro" id="IPR006638">
    <property type="entry name" value="Elp3/MiaA/NifB-like_rSAM"/>
</dbReference>
<sequence length="619" mass="69443">MRIVMVAIHPYPSPQAIPLSNAFLQSYLAANHGIAAETQRADFYLSDPTETCAAELEALQPDAISFSIYVWNRSKTREIAALLKKRLPKTIIFAGGPETTADPEGVLAEICFDFLIIGEGEIAFKEVCTRLASSADLNGIAGVLTRTTPPHEKNTTPLLQDLDAIPSPWLTGVLDSRSYRGILWQLSRGCGFTCDFCFDSRGIHGVRRFSLDRIKEELRLFASTEVSQVFVLDSTFNMDIKRAKEILRLIKKFARGIHFHFEIRSEFIDREMARLFADITCSLQIGLQSSNAQVMKNVGRVFNREDFTAKVDILNQVGAVFGFDLMYGLPGDTLSGFTVSLDYALSLYPNHLDIFPLAILPGTALAARSGELGLHYLAHPPYTLISSPTFDELQMEHAHRLAQACSIFYTRGKSVAWFNSLIVALNTKPSIFLTQFDEWIRKKAADITEAELSDEEIWHLQRDFISQLLTPKKLKRLLPLVLDLVDYHFYYAAAMQASLPSPLNEQELQQLQVLDLTCQLASSTRMASFNYEILDILEAGEPIIRTFIEHHQKHGSHAVIYPTHDGIATESLIEPYYRLLEHLDPKTPCRQIAAQLNIPKDEAASFLEFALAEGIIIKA</sequence>
<evidence type="ECO:0000256" key="5">
    <source>
        <dbReference type="ARBA" id="ARBA00023014"/>
    </source>
</evidence>
<dbReference type="InterPro" id="IPR007197">
    <property type="entry name" value="rSAM"/>
</dbReference>
<evidence type="ECO:0000256" key="4">
    <source>
        <dbReference type="ARBA" id="ARBA00023004"/>
    </source>
</evidence>
<dbReference type="InterPro" id="IPR058240">
    <property type="entry name" value="rSAM_sf"/>
</dbReference>
<evidence type="ECO:0000313" key="9">
    <source>
        <dbReference type="Proteomes" id="UP000784128"/>
    </source>
</evidence>
<dbReference type="PANTHER" id="PTHR43409">
    <property type="entry name" value="ANAEROBIC MAGNESIUM-PROTOPORPHYRIN IX MONOMETHYL ESTER CYCLASE-RELATED"/>
    <property type="match status" value="1"/>
</dbReference>
<dbReference type="SFLD" id="SFLDG01082">
    <property type="entry name" value="B12-binding_domain_containing"/>
    <property type="match status" value="1"/>
</dbReference>
<dbReference type="SUPFAM" id="SSF48264">
    <property type="entry name" value="Cytochrome P450"/>
    <property type="match status" value="1"/>
</dbReference>
<organism evidence="8 9">
    <name type="scientific">Pelotalea chapellei</name>
    <dbReference type="NCBI Taxonomy" id="44671"/>
    <lineage>
        <taxon>Bacteria</taxon>
        <taxon>Pseudomonadati</taxon>
        <taxon>Thermodesulfobacteriota</taxon>
        <taxon>Desulfuromonadia</taxon>
        <taxon>Geobacterales</taxon>
        <taxon>Geobacteraceae</taxon>
        <taxon>Pelotalea</taxon>
    </lineage>
</organism>
<dbReference type="Gene3D" id="3.40.50.280">
    <property type="entry name" value="Cobalamin-binding domain"/>
    <property type="match status" value="1"/>
</dbReference>
<dbReference type="Proteomes" id="UP000784128">
    <property type="component" value="Unassembled WGS sequence"/>
</dbReference>
<evidence type="ECO:0000259" key="6">
    <source>
        <dbReference type="PROSITE" id="PS51332"/>
    </source>
</evidence>
<keyword evidence="3" id="KW-0479">Metal-binding</keyword>
<dbReference type="PROSITE" id="PS51332">
    <property type="entry name" value="B12_BINDING"/>
    <property type="match status" value="1"/>
</dbReference>
<keyword evidence="4" id="KW-0408">Iron</keyword>
<dbReference type="SFLD" id="SFLDS00029">
    <property type="entry name" value="Radical_SAM"/>
    <property type="match status" value="1"/>
</dbReference>
<dbReference type="Pfam" id="PF04055">
    <property type="entry name" value="Radical_SAM"/>
    <property type="match status" value="1"/>
</dbReference>
<comment type="cofactor">
    <cofactor evidence="1">
        <name>[4Fe-4S] cluster</name>
        <dbReference type="ChEBI" id="CHEBI:49883"/>
    </cofactor>
</comment>
<dbReference type="SMART" id="SM00729">
    <property type="entry name" value="Elp3"/>
    <property type="match status" value="1"/>
</dbReference>